<evidence type="ECO:0000256" key="1">
    <source>
        <dbReference type="ARBA" id="ARBA00023125"/>
    </source>
</evidence>
<keyword evidence="1 2" id="KW-0238">DNA-binding</keyword>
<dbReference type="SUPFAM" id="SSF46689">
    <property type="entry name" value="Homeodomain-like"/>
    <property type="match status" value="1"/>
</dbReference>
<reference evidence="4" key="1">
    <citation type="submission" date="2021-01" db="EMBL/GenBank/DDBJ databases">
        <title>Whole genome shotgun sequence of Actinocatenispora rupis NBRC 107355.</title>
        <authorList>
            <person name="Komaki H."/>
            <person name="Tamura T."/>
        </authorList>
    </citation>
    <scope>NUCLEOTIDE SEQUENCE</scope>
    <source>
        <strain evidence="4">NBRC 107355</strain>
    </source>
</reference>
<dbReference type="SUPFAM" id="SSF48498">
    <property type="entry name" value="Tetracyclin repressor-like, C-terminal domain"/>
    <property type="match status" value="1"/>
</dbReference>
<protein>
    <submittedName>
        <fullName evidence="4">Putative transcriptional regulator, TetR</fullName>
    </submittedName>
</protein>
<dbReference type="InterPro" id="IPR001647">
    <property type="entry name" value="HTH_TetR"/>
</dbReference>
<dbReference type="InterPro" id="IPR041583">
    <property type="entry name" value="TetR_C_31"/>
</dbReference>
<dbReference type="Proteomes" id="UP000612808">
    <property type="component" value="Unassembled WGS sequence"/>
</dbReference>
<dbReference type="RefSeq" id="WP_203654531.1">
    <property type="nucleotide sequence ID" value="NZ_BAAAZM010000010.1"/>
</dbReference>
<dbReference type="Gene3D" id="1.10.357.10">
    <property type="entry name" value="Tetracycline Repressor, domain 2"/>
    <property type="match status" value="1"/>
</dbReference>
<dbReference type="EMBL" id="BOMB01000001">
    <property type="protein sequence ID" value="GID09658.1"/>
    <property type="molecule type" value="Genomic_DNA"/>
</dbReference>
<accession>A0A8J3J5C8</accession>
<dbReference type="InterPro" id="IPR036271">
    <property type="entry name" value="Tet_transcr_reg_TetR-rel_C_sf"/>
</dbReference>
<dbReference type="PROSITE" id="PS50977">
    <property type="entry name" value="HTH_TETR_2"/>
    <property type="match status" value="1"/>
</dbReference>
<name>A0A8J3J5C8_9ACTN</name>
<dbReference type="Pfam" id="PF17940">
    <property type="entry name" value="TetR_C_31"/>
    <property type="match status" value="1"/>
</dbReference>
<dbReference type="AlphaFoldDB" id="A0A8J3J5C8"/>
<keyword evidence="5" id="KW-1185">Reference proteome</keyword>
<gene>
    <name evidence="4" type="ORF">Aru02nite_05470</name>
</gene>
<feature type="domain" description="HTH tetR-type" evidence="3">
    <location>
        <begin position="2"/>
        <end position="62"/>
    </location>
</feature>
<evidence type="ECO:0000313" key="4">
    <source>
        <dbReference type="EMBL" id="GID09658.1"/>
    </source>
</evidence>
<dbReference type="InterPro" id="IPR009057">
    <property type="entry name" value="Homeodomain-like_sf"/>
</dbReference>
<evidence type="ECO:0000259" key="3">
    <source>
        <dbReference type="PROSITE" id="PS50977"/>
    </source>
</evidence>
<comment type="caution">
    <text evidence="4">The sequence shown here is derived from an EMBL/GenBank/DDBJ whole genome shotgun (WGS) entry which is preliminary data.</text>
</comment>
<organism evidence="4 5">
    <name type="scientific">Actinocatenispora rupis</name>
    <dbReference type="NCBI Taxonomy" id="519421"/>
    <lineage>
        <taxon>Bacteria</taxon>
        <taxon>Bacillati</taxon>
        <taxon>Actinomycetota</taxon>
        <taxon>Actinomycetes</taxon>
        <taxon>Micromonosporales</taxon>
        <taxon>Micromonosporaceae</taxon>
        <taxon>Actinocatenispora</taxon>
    </lineage>
</organism>
<proteinExistence type="predicted"/>
<sequence>MSDRRTRVLDAAITVLGTAGLRQLTHRAADAAADLPAGSTSNLFRTRDALLTGVLDRLLERETAVWSRLADPAPPRTAEEFVRAIAVLLADLTGPHRELTLARHAAFHEAAFRPHLQRRIARAQDELTSYGTVLLAPLGLPDPAAAIPGLMALIDGLLLRQLANPDPDFDPTPALAAYLT</sequence>
<feature type="DNA-binding region" description="H-T-H motif" evidence="2">
    <location>
        <begin position="25"/>
        <end position="44"/>
    </location>
</feature>
<evidence type="ECO:0000256" key="2">
    <source>
        <dbReference type="PROSITE-ProRule" id="PRU00335"/>
    </source>
</evidence>
<evidence type="ECO:0000313" key="5">
    <source>
        <dbReference type="Proteomes" id="UP000612808"/>
    </source>
</evidence>
<dbReference type="GO" id="GO:0003677">
    <property type="term" value="F:DNA binding"/>
    <property type="evidence" value="ECO:0007669"/>
    <property type="project" value="UniProtKB-UniRule"/>
</dbReference>